<reference evidence="1 2" key="1">
    <citation type="submission" date="2014-07" db="EMBL/GenBank/DDBJ databases">
        <title>Expanding our view of genomic diversity in Candidatus Accumulibacter clades.</title>
        <authorList>
            <person name="Skennerton C.T."/>
            <person name="Barr J.J."/>
            <person name="Slater F.R."/>
            <person name="Bond P.L."/>
            <person name="Tyson G.W."/>
        </authorList>
    </citation>
    <scope>NUCLEOTIDE SEQUENCE [LARGE SCALE GENOMIC DNA]</scope>
    <source>
        <strain evidence="2">SK-01</strain>
    </source>
</reference>
<proteinExistence type="predicted"/>
<gene>
    <name evidence="1" type="ORF">CAPSK01_000908</name>
</gene>
<sequence length="188" mass="19630">MASVAVSWGTRYDPADPPSSGYAHHAPLLTLLSGVGRLGATISAWAYSSRPNGYGNDLVSFSASGISSIEITNPFDGWLFAIDDLKFGVPEPGSLALLGLALPGSPVHASARPFELFPPMSPRSCTGFFVLCAGNWPCTRNAQAVTSRCLRHTLTASWLGPQEANQIGQAAACSSRSSSDAATVSMRA</sequence>
<comment type="caution">
    <text evidence="1">The sequence shown here is derived from an EMBL/GenBank/DDBJ whole genome shotgun (WGS) entry which is preliminary data.</text>
</comment>
<protein>
    <submittedName>
        <fullName evidence="1">Uncharacterized protein</fullName>
    </submittedName>
</protein>
<dbReference type="EMBL" id="JDSS02000015">
    <property type="protein sequence ID" value="KFB69434.1"/>
    <property type="molecule type" value="Genomic_DNA"/>
</dbReference>
<accession>A0A084Y3Z0</accession>
<organism evidence="1 2">
    <name type="scientific">Candidatus Accumulibacter vicinus</name>
    <dbReference type="NCBI Taxonomy" id="2954382"/>
    <lineage>
        <taxon>Bacteria</taxon>
        <taxon>Pseudomonadati</taxon>
        <taxon>Pseudomonadota</taxon>
        <taxon>Betaproteobacteria</taxon>
        <taxon>Candidatus Accumulibacter</taxon>
    </lineage>
</organism>
<name>A0A084Y3Z0_9PROT</name>
<dbReference type="Proteomes" id="UP000019812">
    <property type="component" value="Unassembled WGS sequence"/>
</dbReference>
<dbReference type="AlphaFoldDB" id="A0A084Y3Z0"/>
<evidence type="ECO:0000313" key="1">
    <source>
        <dbReference type="EMBL" id="KFB69434.1"/>
    </source>
</evidence>
<evidence type="ECO:0000313" key="2">
    <source>
        <dbReference type="Proteomes" id="UP000019812"/>
    </source>
</evidence>